<feature type="domain" description="Restriction endonuclease type II NgoFVII N-terminal" evidence="1">
    <location>
        <begin position="16"/>
        <end position="153"/>
    </location>
</feature>
<name>A0A6P1XZT3_9SPIR</name>
<keyword evidence="2" id="KW-0540">Nuclease</keyword>
<evidence type="ECO:0000313" key="2">
    <source>
        <dbReference type="EMBL" id="QHX42520.1"/>
    </source>
</evidence>
<protein>
    <submittedName>
        <fullName evidence="2">NgoFVII family restriction endonuclease</fullName>
    </submittedName>
</protein>
<dbReference type="Gene3D" id="3.30.870.10">
    <property type="entry name" value="Endonuclease Chain A"/>
    <property type="match status" value="1"/>
</dbReference>
<sequence length="347" mass="39901">MMNIIGNISGKHIKIIRDLAKQANELFFLSPFCYQDFTDFFEEVIHNQIKKVTLITTLKPEDASYKSNSLVSFIDELNSRNIEWSIKIDNKLHGKLYFFINDGIIKNAIITSANLTDNGMISNHEWGCVISDTKELQVLFNEVLSAVEVNALSEDSVIKLMLAVDEFNRRHPITKNNTEQINLNDIIIKTTDIILKPEIRIFLKPYGSANNKIYDGDFSQKDKMHFSKRRPNSVRMNDLLICYAVGSTKLTSIFKVTSEPQTTGKPTDRWPWYVDVENLTPKYGKKWFTFDHTLSKVADIFLQKDNNNYLTYNGGRTLGAFQRGSDKIRLNDDFGKFLIELIEKSTV</sequence>
<dbReference type="Proteomes" id="UP000464374">
    <property type="component" value="Chromosome"/>
</dbReference>
<reference evidence="2 3" key="1">
    <citation type="submission" date="2020-01" db="EMBL/GenBank/DDBJ databases">
        <title>Complete genome sequence of a human oral phylogroup 1 Treponema sp. strain ATCC 700766, originally isolated from periodontitis dental plaque.</title>
        <authorList>
            <person name="Chan Y."/>
            <person name="Huo Y.-B."/>
            <person name="Yu X.-L."/>
            <person name="Zeng H."/>
            <person name="Leung W.-K."/>
            <person name="Watt R.M."/>
        </authorList>
    </citation>
    <scope>NUCLEOTIDE SEQUENCE [LARGE SCALE GENOMIC DNA]</scope>
    <source>
        <strain evidence="2 3">OMZ 804</strain>
    </source>
</reference>
<evidence type="ECO:0000259" key="1">
    <source>
        <dbReference type="Pfam" id="PF09565"/>
    </source>
</evidence>
<dbReference type="GO" id="GO:0004519">
    <property type="term" value="F:endonuclease activity"/>
    <property type="evidence" value="ECO:0007669"/>
    <property type="project" value="UniProtKB-KW"/>
</dbReference>
<dbReference type="Pfam" id="PF09565">
    <property type="entry name" value="RE_NgoFVII"/>
    <property type="match status" value="1"/>
</dbReference>
<accession>A0A6P1XZT3</accession>
<dbReference type="KEGG" id="trz:GWP43_02610"/>
<dbReference type="SUPFAM" id="SSF56024">
    <property type="entry name" value="Phospholipase D/nuclease"/>
    <property type="match status" value="1"/>
</dbReference>
<proteinExistence type="predicted"/>
<dbReference type="RefSeq" id="WP_162662474.1">
    <property type="nucleotide sequence ID" value="NZ_CP048020.1"/>
</dbReference>
<dbReference type="AlphaFoldDB" id="A0A6P1XZT3"/>
<organism evidence="2 3">
    <name type="scientific">Treponema vincentii</name>
    <dbReference type="NCBI Taxonomy" id="69710"/>
    <lineage>
        <taxon>Bacteria</taxon>
        <taxon>Pseudomonadati</taxon>
        <taxon>Spirochaetota</taxon>
        <taxon>Spirochaetia</taxon>
        <taxon>Spirochaetales</taxon>
        <taxon>Treponemataceae</taxon>
        <taxon>Treponema</taxon>
    </lineage>
</organism>
<evidence type="ECO:0000313" key="3">
    <source>
        <dbReference type="Proteomes" id="UP000464374"/>
    </source>
</evidence>
<keyword evidence="2" id="KW-0255">Endonuclease</keyword>
<gene>
    <name evidence="2" type="ORF">GWP43_02610</name>
</gene>
<dbReference type="InterPro" id="IPR019065">
    <property type="entry name" value="RE_NgoFVII_N"/>
</dbReference>
<dbReference type="EMBL" id="CP048020">
    <property type="protein sequence ID" value="QHX42520.1"/>
    <property type="molecule type" value="Genomic_DNA"/>
</dbReference>
<keyword evidence="2" id="KW-0378">Hydrolase</keyword>